<dbReference type="Proteomes" id="UP000276133">
    <property type="component" value="Unassembled WGS sequence"/>
</dbReference>
<dbReference type="EMBL" id="REGN01003885">
    <property type="protein sequence ID" value="RNA20276.1"/>
    <property type="molecule type" value="Genomic_DNA"/>
</dbReference>
<evidence type="ECO:0000313" key="1">
    <source>
        <dbReference type="EMBL" id="RNA20276.1"/>
    </source>
</evidence>
<evidence type="ECO:0000313" key="2">
    <source>
        <dbReference type="Proteomes" id="UP000276133"/>
    </source>
</evidence>
<keyword evidence="2" id="KW-1185">Reference proteome</keyword>
<proteinExistence type="predicted"/>
<sequence length="101" mass="11687">MVPHKLKVFHHISRQNTIILCRIQKKSTLKRKRLDLVFTLRVVNTNLRSLSSVVITKQTARKNKNPNIGFFFNLTLRIKALSIEIISFLLCPAISISDMQK</sequence>
<protein>
    <submittedName>
        <fullName evidence="1">Uncharacterized protein</fullName>
    </submittedName>
</protein>
<organism evidence="1 2">
    <name type="scientific">Brachionus plicatilis</name>
    <name type="common">Marine rotifer</name>
    <name type="synonym">Brachionus muelleri</name>
    <dbReference type="NCBI Taxonomy" id="10195"/>
    <lineage>
        <taxon>Eukaryota</taxon>
        <taxon>Metazoa</taxon>
        <taxon>Spiralia</taxon>
        <taxon>Gnathifera</taxon>
        <taxon>Rotifera</taxon>
        <taxon>Eurotatoria</taxon>
        <taxon>Monogononta</taxon>
        <taxon>Pseudotrocha</taxon>
        <taxon>Ploima</taxon>
        <taxon>Brachionidae</taxon>
        <taxon>Brachionus</taxon>
    </lineage>
</organism>
<reference evidence="1 2" key="1">
    <citation type="journal article" date="2018" name="Sci. Rep.">
        <title>Genomic signatures of local adaptation to the degree of environmental predictability in rotifers.</title>
        <authorList>
            <person name="Franch-Gras L."/>
            <person name="Hahn C."/>
            <person name="Garcia-Roger E.M."/>
            <person name="Carmona M.J."/>
            <person name="Serra M."/>
            <person name="Gomez A."/>
        </authorList>
    </citation>
    <scope>NUCLEOTIDE SEQUENCE [LARGE SCALE GENOMIC DNA]</scope>
    <source>
        <strain evidence="1">HYR1</strain>
    </source>
</reference>
<gene>
    <name evidence="1" type="ORF">BpHYR1_035598</name>
</gene>
<comment type="caution">
    <text evidence="1">The sequence shown here is derived from an EMBL/GenBank/DDBJ whole genome shotgun (WGS) entry which is preliminary data.</text>
</comment>
<accession>A0A3M7R9Q6</accession>
<name>A0A3M7R9Q6_BRAPC</name>
<dbReference type="AlphaFoldDB" id="A0A3M7R9Q6"/>